<dbReference type="PANTHER" id="PTHR44169:SF6">
    <property type="entry name" value="NADPH-DEPENDENT 1-ACYLDIHYDROXYACETONE PHOSPHATE REDUCTASE"/>
    <property type="match status" value="1"/>
</dbReference>
<keyword evidence="2" id="KW-0560">Oxidoreductase</keyword>
<evidence type="ECO:0000313" key="4">
    <source>
        <dbReference type="EMBL" id="AHC14085.1"/>
    </source>
</evidence>
<sequence>MNRKGTTHNVALVTGASSGIGKAAVRELLSRGITVYAGARRTERMEDIRAEGARPLGLDVTDEQSMAAAVSAIAEEAGSLDILINNAGYGTYGAVEDVTLAEARRQFDVNMFGLARLTQLALPLMRKQGSGRIINVSSMGGRIYTPLGAWYHATKHAVEGFSDCLRFELRQFGIDVSVIQPGAIQSEWESIAADSARKASGEGAYARLTAATVQTMENAYTKGRPSAPEVVARAIAHASLSRRPRTRYAPGRNAKLLLTLRRWLSDRVFDAVVRMAYGI</sequence>
<dbReference type="Gene3D" id="3.40.50.720">
    <property type="entry name" value="NAD(P)-binding Rossmann-like Domain"/>
    <property type="match status" value="1"/>
</dbReference>
<evidence type="ECO:0000256" key="2">
    <source>
        <dbReference type="ARBA" id="ARBA00023002"/>
    </source>
</evidence>
<dbReference type="NCBIfam" id="NF004826">
    <property type="entry name" value="PRK06182.1"/>
    <property type="match status" value="1"/>
</dbReference>
<dbReference type="SUPFAM" id="SSF51735">
    <property type="entry name" value="NAD(P)-binding Rossmann-fold domains"/>
    <property type="match status" value="1"/>
</dbReference>
<evidence type="ECO:0000256" key="3">
    <source>
        <dbReference type="RuleBase" id="RU000363"/>
    </source>
</evidence>
<dbReference type="PRINTS" id="PR00081">
    <property type="entry name" value="GDHRDH"/>
</dbReference>
<dbReference type="PATRIC" id="fig|1307761.3.peg.657"/>
<dbReference type="EMBL" id="CP006939">
    <property type="protein sequence ID" value="AHC14085.1"/>
    <property type="molecule type" value="Genomic_DNA"/>
</dbReference>
<dbReference type="Proteomes" id="UP000018680">
    <property type="component" value="Chromosome"/>
</dbReference>
<dbReference type="PRINTS" id="PR00080">
    <property type="entry name" value="SDRFAMILY"/>
</dbReference>
<gene>
    <name evidence="4" type="ORF">L21SP2_0656</name>
</gene>
<dbReference type="OrthoDB" id="9775296at2"/>
<dbReference type="GO" id="GO:0016491">
    <property type="term" value="F:oxidoreductase activity"/>
    <property type="evidence" value="ECO:0007669"/>
    <property type="project" value="UniProtKB-KW"/>
</dbReference>
<dbReference type="eggNOG" id="COG4221">
    <property type="taxonomic scope" value="Bacteria"/>
</dbReference>
<dbReference type="InterPro" id="IPR036291">
    <property type="entry name" value="NAD(P)-bd_dom_sf"/>
</dbReference>
<dbReference type="InterPro" id="IPR002347">
    <property type="entry name" value="SDR_fam"/>
</dbReference>
<dbReference type="STRING" id="1307761.L21SP2_0656"/>
<dbReference type="KEGG" id="slr:L21SP2_0656"/>
<reference evidence="4 5" key="1">
    <citation type="journal article" date="2015" name="Stand. Genomic Sci.">
        <title>Complete genome sequence and description of Salinispira pacifica gen. nov., sp. nov., a novel spirochaete isolated form a hypersaline microbial mat.</title>
        <authorList>
            <person name="Ben Hania W."/>
            <person name="Joseph M."/>
            <person name="Schumann P."/>
            <person name="Bunk B."/>
            <person name="Fiebig A."/>
            <person name="Sproer C."/>
            <person name="Klenk H.P."/>
            <person name="Fardeau M.L."/>
            <person name="Spring S."/>
        </authorList>
    </citation>
    <scope>NUCLEOTIDE SEQUENCE [LARGE SCALE GENOMIC DNA]</scope>
    <source>
        <strain evidence="4 5">L21-RPul-D2</strain>
    </source>
</reference>
<evidence type="ECO:0000256" key="1">
    <source>
        <dbReference type="ARBA" id="ARBA00006484"/>
    </source>
</evidence>
<dbReference type="PANTHER" id="PTHR44169">
    <property type="entry name" value="NADPH-DEPENDENT 1-ACYLDIHYDROXYACETONE PHOSPHATE REDUCTASE"/>
    <property type="match status" value="1"/>
</dbReference>
<accession>V5WEN7</accession>
<organism evidence="4 5">
    <name type="scientific">Salinispira pacifica</name>
    <dbReference type="NCBI Taxonomy" id="1307761"/>
    <lineage>
        <taxon>Bacteria</taxon>
        <taxon>Pseudomonadati</taxon>
        <taxon>Spirochaetota</taxon>
        <taxon>Spirochaetia</taxon>
        <taxon>Spirochaetales</taxon>
        <taxon>Spirochaetaceae</taxon>
        <taxon>Salinispira</taxon>
    </lineage>
</organism>
<proteinExistence type="inferred from homology"/>
<dbReference type="AlphaFoldDB" id="V5WEN7"/>
<dbReference type="CDD" id="cd05374">
    <property type="entry name" value="17beta-HSD-like_SDR_c"/>
    <property type="match status" value="1"/>
</dbReference>
<dbReference type="Pfam" id="PF00106">
    <property type="entry name" value="adh_short"/>
    <property type="match status" value="1"/>
</dbReference>
<comment type="similarity">
    <text evidence="1 3">Belongs to the short-chain dehydrogenases/reductases (SDR) family.</text>
</comment>
<name>V5WEN7_9SPIO</name>
<keyword evidence="5" id="KW-1185">Reference proteome</keyword>
<evidence type="ECO:0000313" key="5">
    <source>
        <dbReference type="Proteomes" id="UP000018680"/>
    </source>
</evidence>
<dbReference type="HOGENOM" id="CLU_010194_2_9_12"/>
<dbReference type="RefSeq" id="WP_024267016.1">
    <property type="nucleotide sequence ID" value="NC_023035.1"/>
</dbReference>
<protein>
    <submittedName>
        <fullName evidence="4">Short-chain dehydrogenase/oxidoreductase</fullName>
    </submittedName>
</protein>